<comment type="caution">
    <text evidence="2">The sequence shown here is derived from an EMBL/GenBank/DDBJ whole genome shotgun (WGS) entry which is preliminary data.</text>
</comment>
<evidence type="ECO:0000313" key="3">
    <source>
        <dbReference type="Proteomes" id="UP000679179"/>
    </source>
</evidence>
<gene>
    <name evidence="2" type="ORF">CPJCM30710_10550</name>
</gene>
<dbReference type="RefSeq" id="WP_212903124.1">
    <property type="nucleotide sequence ID" value="NZ_BOPZ01000006.1"/>
</dbReference>
<feature type="compositionally biased region" description="Basic and acidic residues" evidence="1">
    <location>
        <begin position="1"/>
        <end position="22"/>
    </location>
</feature>
<proteinExistence type="predicted"/>
<feature type="region of interest" description="Disordered" evidence="1">
    <location>
        <begin position="1"/>
        <end position="46"/>
    </location>
</feature>
<evidence type="ECO:0000256" key="1">
    <source>
        <dbReference type="SAM" id="MobiDB-lite"/>
    </source>
</evidence>
<sequence>MKKSNKVDKTTDKNHLKSKDFNPDPVEIIWNKDARKPANNSPEDNI</sequence>
<dbReference type="EMBL" id="BOPZ01000006">
    <property type="protein sequence ID" value="GIM28389.1"/>
    <property type="molecule type" value="Genomic_DNA"/>
</dbReference>
<name>A0A919RY35_9CLOT</name>
<evidence type="ECO:0000313" key="2">
    <source>
        <dbReference type="EMBL" id="GIM28389.1"/>
    </source>
</evidence>
<keyword evidence="3" id="KW-1185">Reference proteome</keyword>
<dbReference type="Proteomes" id="UP000679179">
    <property type="component" value="Unassembled WGS sequence"/>
</dbReference>
<organism evidence="2 3">
    <name type="scientific">Clostridium polyendosporum</name>
    <dbReference type="NCBI Taxonomy" id="69208"/>
    <lineage>
        <taxon>Bacteria</taxon>
        <taxon>Bacillati</taxon>
        <taxon>Bacillota</taxon>
        <taxon>Clostridia</taxon>
        <taxon>Eubacteriales</taxon>
        <taxon>Clostridiaceae</taxon>
        <taxon>Clostridium</taxon>
    </lineage>
</organism>
<protein>
    <submittedName>
        <fullName evidence="2">Uncharacterized protein</fullName>
    </submittedName>
</protein>
<reference evidence="2" key="1">
    <citation type="submission" date="2021-03" db="EMBL/GenBank/DDBJ databases">
        <title>Taxonomic study of Clostridium polyendosporum from meadow-gley soil under rice.</title>
        <authorList>
            <person name="Kobayashi H."/>
            <person name="Tanizawa Y."/>
            <person name="Yagura M."/>
        </authorList>
    </citation>
    <scope>NUCLEOTIDE SEQUENCE</scope>
    <source>
        <strain evidence="2">JCM 30710</strain>
    </source>
</reference>
<dbReference type="AlphaFoldDB" id="A0A919RY35"/>
<accession>A0A919RY35</accession>